<comment type="caution">
    <text evidence="9">The sequence shown here is derived from an EMBL/GenBank/DDBJ whole genome shotgun (WGS) entry which is preliminary data.</text>
</comment>
<evidence type="ECO:0000256" key="6">
    <source>
        <dbReference type="PIRSR" id="PIRSR001430-2"/>
    </source>
</evidence>
<comment type="subunit">
    <text evidence="4">Homodimer.</text>
</comment>
<sequence>MELAYQGKAYHGWQRQPNAVSVQEVIENALFTLMQRSVEILGAGRTDAGVHAKQLFAHFDVEEELSEDFFFKLNSLLPQDIAINGLHKVTPEAHARFDAVGRSYEYHIVQKKDPFAFDAAHLVKRELDVDAMNKAAEILLEYQNFKSFSRSRTDVRTYNCKIEHAYWQRENDRLVFHIKADRFLRNMVRAVVGTLLGVGLGKMKVEKVHEIILSESRSEAGASVPAKGLYLTKVEYPNTIFI</sequence>
<evidence type="ECO:0000256" key="3">
    <source>
        <dbReference type="ARBA" id="ARBA00023235"/>
    </source>
</evidence>
<evidence type="ECO:0000256" key="5">
    <source>
        <dbReference type="PIRSR" id="PIRSR001430-1"/>
    </source>
</evidence>
<organism evidence="9 10">
    <name type="scientific">Salinimicrobium marinum</name>
    <dbReference type="NCBI Taxonomy" id="680283"/>
    <lineage>
        <taxon>Bacteria</taxon>
        <taxon>Pseudomonadati</taxon>
        <taxon>Bacteroidota</taxon>
        <taxon>Flavobacteriia</taxon>
        <taxon>Flavobacteriales</taxon>
        <taxon>Flavobacteriaceae</taxon>
        <taxon>Salinimicrobium</taxon>
    </lineage>
</organism>
<feature type="binding site" evidence="4 6">
    <location>
        <position position="104"/>
    </location>
    <ligand>
        <name>substrate</name>
    </ligand>
</feature>
<comment type="similarity">
    <text evidence="1 4 7">Belongs to the tRNA pseudouridine synthase TruA family.</text>
</comment>
<dbReference type="GO" id="GO:0031119">
    <property type="term" value="P:tRNA pseudouridine synthesis"/>
    <property type="evidence" value="ECO:0007669"/>
    <property type="project" value="UniProtKB-UniRule"/>
</dbReference>
<reference evidence="9" key="1">
    <citation type="journal article" date="2014" name="Int. J. Syst. Evol. Microbiol.">
        <title>Complete genome sequence of Corynebacterium casei LMG S-19264T (=DSM 44701T), isolated from a smear-ripened cheese.</title>
        <authorList>
            <consortium name="US DOE Joint Genome Institute (JGI-PGF)"/>
            <person name="Walter F."/>
            <person name="Albersmeier A."/>
            <person name="Kalinowski J."/>
            <person name="Ruckert C."/>
        </authorList>
    </citation>
    <scope>NUCLEOTIDE SEQUENCE</scope>
    <source>
        <strain evidence="9">KCTC 12719</strain>
    </source>
</reference>
<dbReference type="NCBIfam" id="TIGR00071">
    <property type="entry name" value="hisT_truA"/>
    <property type="match status" value="1"/>
</dbReference>
<dbReference type="GO" id="GO:0003723">
    <property type="term" value="F:RNA binding"/>
    <property type="evidence" value="ECO:0007669"/>
    <property type="project" value="InterPro"/>
</dbReference>
<keyword evidence="10" id="KW-1185">Reference proteome</keyword>
<comment type="catalytic activity">
    <reaction evidence="4 7">
        <text>uridine(38/39/40) in tRNA = pseudouridine(38/39/40) in tRNA</text>
        <dbReference type="Rhea" id="RHEA:22376"/>
        <dbReference type="Rhea" id="RHEA-COMP:10085"/>
        <dbReference type="Rhea" id="RHEA-COMP:10087"/>
        <dbReference type="ChEBI" id="CHEBI:65314"/>
        <dbReference type="ChEBI" id="CHEBI:65315"/>
        <dbReference type="EC" id="5.4.99.12"/>
    </reaction>
</comment>
<evidence type="ECO:0000256" key="1">
    <source>
        <dbReference type="ARBA" id="ARBA00009375"/>
    </source>
</evidence>
<dbReference type="EC" id="5.4.99.12" evidence="4"/>
<feature type="active site" description="Nucleophile" evidence="4 5">
    <location>
        <position position="47"/>
    </location>
</feature>
<evidence type="ECO:0000256" key="4">
    <source>
        <dbReference type="HAMAP-Rule" id="MF_00171"/>
    </source>
</evidence>
<evidence type="ECO:0000256" key="2">
    <source>
        <dbReference type="ARBA" id="ARBA00022694"/>
    </source>
</evidence>
<dbReference type="InterPro" id="IPR020103">
    <property type="entry name" value="PsdUridine_synth_cat_dom_sf"/>
</dbReference>
<dbReference type="AlphaFoldDB" id="A0A918VVS7"/>
<dbReference type="Gene3D" id="3.30.70.580">
    <property type="entry name" value="Pseudouridine synthase I, catalytic domain, N-terminal subdomain"/>
    <property type="match status" value="1"/>
</dbReference>
<gene>
    <name evidence="4 9" type="primary">truA</name>
    <name evidence="9" type="ORF">GCM10007103_06300</name>
</gene>
<dbReference type="Proteomes" id="UP000610456">
    <property type="component" value="Unassembled WGS sequence"/>
</dbReference>
<accession>A0A918VVS7</accession>
<dbReference type="GO" id="GO:0160147">
    <property type="term" value="F:tRNA pseudouridine(38-40) synthase activity"/>
    <property type="evidence" value="ECO:0007669"/>
    <property type="project" value="UniProtKB-EC"/>
</dbReference>
<proteinExistence type="inferred from homology"/>
<comment type="function">
    <text evidence="4">Formation of pseudouridine at positions 38, 39 and 40 in the anticodon stem and loop of transfer RNAs.</text>
</comment>
<dbReference type="InterPro" id="IPR001406">
    <property type="entry name" value="PsdUridine_synth_TruA"/>
</dbReference>
<evidence type="ECO:0000259" key="8">
    <source>
        <dbReference type="Pfam" id="PF01416"/>
    </source>
</evidence>
<dbReference type="InterPro" id="IPR020094">
    <property type="entry name" value="TruA/RsuA/RluB/E/F_N"/>
</dbReference>
<dbReference type="InterPro" id="IPR020097">
    <property type="entry name" value="PsdUridine_synth_TruA_a/b_dom"/>
</dbReference>
<dbReference type="InterPro" id="IPR020095">
    <property type="entry name" value="PsdUridine_synth_TruA_C"/>
</dbReference>
<feature type="domain" description="Pseudouridine synthase I TruA alpha/beta" evidence="8">
    <location>
        <begin position="143"/>
        <end position="237"/>
    </location>
</feature>
<dbReference type="Pfam" id="PF01416">
    <property type="entry name" value="PseudoU_synth_1"/>
    <property type="match status" value="2"/>
</dbReference>
<dbReference type="PANTHER" id="PTHR11142">
    <property type="entry name" value="PSEUDOURIDYLATE SYNTHASE"/>
    <property type="match status" value="1"/>
</dbReference>
<dbReference type="Gene3D" id="3.30.70.660">
    <property type="entry name" value="Pseudouridine synthase I, catalytic domain, C-terminal subdomain"/>
    <property type="match status" value="1"/>
</dbReference>
<dbReference type="HAMAP" id="MF_00171">
    <property type="entry name" value="TruA"/>
    <property type="match status" value="1"/>
</dbReference>
<evidence type="ECO:0000313" key="9">
    <source>
        <dbReference type="EMBL" id="GHA27619.1"/>
    </source>
</evidence>
<evidence type="ECO:0000313" key="10">
    <source>
        <dbReference type="Proteomes" id="UP000610456"/>
    </source>
</evidence>
<dbReference type="SUPFAM" id="SSF55120">
    <property type="entry name" value="Pseudouridine synthase"/>
    <property type="match status" value="1"/>
</dbReference>
<keyword evidence="2 4" id="KW-0819">tRNA processing</keyword>
<dbReference type="EMBL" id="BMXB01000001">
    <property type="protein sequence ID" value="GHA27619.1"/>
    <property type="molecule type" value="Genomic_DNA"/>
</dbReference>
<feature type="domain" description="Pseudouridine synthase I TruA alpha/beta" evidence="8">
    <location>
        <begin position="4"/>
        <end position="98"/>
    </location>
</feature>
<dbReference type="CDD" id="cd02570">
    <property type="entry name" value="PseudoU_synth_EcTruA"/>
    <property type="match status" value="1"/>
</dbReference>
<comment type="caution">
    <text evidence="4">Lacks conserved residue(s) required for the propagation of feature annotation.</text>
</comment>
<dbReference type="PIRSF" id="PIRSF001430">
    <property type="entry name" value="tRNA_psdUrid_synth"/>
    <property type="match status" value="1"/>
</dbReference>
<keyword evidence="3 4" id="KW-0413">Isomerase</keyword>
<name>A0A918VVS7_9FLAO</name>
<protein>
    <recommendedName>
        <fullName evidence="4">tRNA pseudouridine synthase A</fullName>
        <ecNumber evidence="4">5.4.99.12</ecNumber>
    </recommendedName>
    <alternativeName>
        <fullName evidence="4">tRNA pseudouridine(38-40) synthase</fullName>
    </alternativeName>
    <alternativeName>
        <fullName evidence="4">tRNA pseudouridylate synthase I</fullName>
    </alternativeName>
    <alternativeName>
        <fullName evidence="4">tRNA-uridine isomerase I</fullName>
    </alternativeName>
</protein>
<reference evidence="9" key="2">
    <citation type="submission" date="2020-09" db="EMBL/GenBank/DDBJ databases">
        <authorList>
            <person name="Sun Q."/>
            <person name="Kim S."/>
        </authorList>
    </citation>
    <scope>NUCLEOTIDE SEQUENCE</scope>
    <source>
        <strain evidence="9">KCTC 12719</strain>
    </source>
</reference>
<evidence type="ECO:0000256" key="7">
    <source>
        <dbReference type="RuleBase" id="RU003792"/>
    </source>
</evidence>
<dbReference type="FunFam" id="3.30.70.580:FF:000001">
    <property type="entry name" value="tRNA pseudouridine synthase A"/>
    <property type="match status" value="1"/>
</dbReference>
<dbReference type="PANTHER" id="PTHR11142:SF0">
    <property type="entry name" value="TRNA PSEUDOURIDINE SYNTHASE-LIKE 1"/>
    <property type="match status" value="1"/>
</dbReference>